<feature type="signal peptide" evidence="2">
    <location>
        <begin position="1"/>
        <end position="22"/>
    </location>
</feature>
<keyword evidence="1" id="KW-0479">Metal-binding</keyword>
<dbReference type="EMBL" id="ABOX02000078">
    <property type="protein sequence ID" value="EEF57237.1"/>
    <property type="molecule type" value="Genomic_DNA"/>
</dbReference>
<sequence length="256" mass="28752" precursor="true">MATTAWRLYFIALFFAARFASAADSNPAHVDAVSAKPIPWPGGIIPYDISKLSEAQQVTAKAAMNRWMDTGARITFIPHTTETEYVNFTGQTNSGNNTSLVGFQKGARADINITSFWWRQGDWMPAHELGHVLGFFHEHARWDRDSHVTIHYENIKEGRQSDYDWIPKTNWIVSTTAYDYRSIMHYRTCWTSKCESECKDGDGSSPCVVIAPLGKEYDKVIGQWGDNGISATDAEKARLAYGTKPSADSKLTKQDK</sequence>
<organism evidence="4 5">
    <name type="scientific">Pedosphaera parvula (strain Ellin514)</name>
    <dbReference type="NCBI Taxonomy" id="320771"/>
    <lineage>
        <taxon>Bacteria</taxon>
        <taxon>Pseudomonadati</taxon>
        <taxon>Verrucomicrobiota</taxon>
        <taxon>Pedosphaerae</taxon>
        <taxon>Pedosphaerales</taxon>
        <taxon>Pedosphaeraceae</taxon>
        <taxon>Pedosphaera</taxon>
    </lineage>
</organism>
<evidence type="ECO:0000313" key="5">
    <source>
        <dbReference type="Proteomes" id="UP000003688"/>
    </source>
</evidence>
<dbReference type="SUPFAM" id="SSF55486">
    <property type="entry name" value="Metalloproteases ('zincins'), catalytic domain"/>
    <property type="match status" value="1"/>
</dbReference>
<evidence type="ECO:0000256" key="1">
    <source>
        <dbReference type="PROSITE-ProRule" id="PRU01211"/>
    </source>
</evidence>
<dbReference type="InterPro" id="IPR001506">
    <property type="entry name" value="Peptidase_M12A"/>
</dbReference>
<dbReference type="Pfam" id="PF01400">
    <property type="entry name" value="Astacin"/>
    <property type="match status" value="1"/>
</dbReference>
<comment type="caution">
    <text evidence="4">The sequence shown here is derived from an EMBL/GenBank/DDBJ whole genome shotgun (WGS) entry which is preliminary data.</text>
</comment>
<proteinExistence type="predicted"/>
<keyword evidence="1" id="KW-0645">Protease</keyword>
<dbReference type="InterPro" id="IPR006026">
    <property type="entry name" value="Peptidase_Metallo"/>
</dbReference>
<dbReference type="PRINTS" id="PR00480">
    <property type="entry name" value="ASTACIN"/>
</dbReference>
<evidence type="ECO:0000256" key="2">
    <source>
        <dbReference type="SAM" id="SignalP"/>
    </source>
</evidence>
<dbReference type="OrthoDB" id="8455098at2"/>
<dbReference type="InterPro" id="IPR024079">
    <property type="entry name" value="MetalloPept_cat_dom_sf"/>
</dbReference>
<feature type="chain" id="PRO_5002895187" evidence="2">
    <location>
        <begin position="23"/>
        <end position="256"/>
    </location>
</feature>
<dbReference type="AlphaFoldDB" id="B9XSD7"/>
<evidence type="ECO:0000259" key="3">
    <source>
        <dbReference type="PROSITE" id="PS51864"/>
    </source>
</evidence>
<protein>
    <submittedName>
        <fullName evidence="4">Peptidase M12A astacin</fullName>
    </submittedName>
</protein>
<keyword evidence="1" id="KW-0862">Zinc</keyword>
<accession>B9XSD7</accession>
<dbReference type="GO" id="GO:0006508">
    <property type="term" value="P:proteolysis"/>
    <property type="evidence" value="ECO:0007669"/>
    <property type="project" value="UniProtKB-KW"/>
</dbReference>
<feature type="active site" evidence="1">
    <location>
        <position position="128"/>
    </location>
</feature>
<keyword evidence="1" id="KW-0378">Hydrolase</keyword>
<dbReference type="SMART" id="SM00235">
    <property type="entry name" value="ZnMc"/>
    <property type="match status" value="1"/>
</dbReference>
<feature type="binding site" evidence="1">
    <location>
        <position position="137"/>
    </location>
    <ligand>
        <name>Zn(2+)</name>
        <dbReference type="ChEBI" id="CHEBI:29105"/>
        <note>catalytic</note>
    </ligand>
</feature>
<comment type="caution">
    <text evidence="1">Lacks conserved residue(s) required for the propagation of feature annotation.</text>
</comment>
<dbReference type="GO" id="GO:0004222">
    <property type="term" value="F:metalloendopeptidase activity"/>
    <property type="evidence" value="ECO:0007669"/>
    <property type="project" value="UniProtKB-UniRule"/>
</dbReference>
<dbReference type="Proteomes" id="UP000003688">
    <property type="component" value="Unassembled WGS sequence"/>
</dbReference>
<feature type="domain" description="Peptidase M12A" evidence="3">
    <location>
        <begin position="31"/>
        <end position="246"/>
    </location>
</feature>
<name>B9XSD7_PEDPL</name>
<dbReference type="PANTHER" id="PTHR10127:SF861">
    <property type="entry name" value="DORSAL-VENTRAL PATTERNING PROTEIN TOLLOID-RELATED"/>
    <property type="match status" value="1"/>
</dbReference>
<keyword evidence="5" id="KW-1185">Reference proteome</keyword>
<comment type="cofactor">
    <cofactor evidence="1">
        <name>Zn(2+)</name>
        <dbReference type="ChEBI" id="CHEBI:29105"/>
    </cofactor>
    <text evidence="1">Binds 1 zinc ion per subunit.</text>
</comment>
<dbReference type="STRING" id="320771.Cflav_PD0283"/>
<reference evidence="4 5" key="1">
    <citation type="journal article" date="2011" name="J. Bacteriol.">
        <title>Genome sequence of 'Pedosphaera parvula' Ellin514, an aerobic Verrucomicrobial isolate from pasture soil.</title>
        <authorList>
            <person name="Kant R."/>
            <person name="van Passel M.W."/>
            <person name="Sangwan P."/>
            <person name="Palva A."/>
            <person name="Lucas S."/>
            <person name="Copeland A."/>
            <person name="Lapidus A."/>
            <person name="Glavina Del Rio T."/>
            <person name="Dalin E."/>
            <person name="Tice H."/>
            <person name="Bruce D."/>
            <person name="Goodwin L."/>
            <person name="Pitluck S."/>
            <person name="Chertkov O."/>
            <person name="Larimer F.W."/>
            <person name="Land M.L."/>
            <person name="Hauser L."/>
            <person name="Brettin T.S."/>
            <person name="Detter J.C."/>
            <person name="Han S."/>
            <person name="de Vos W.M."/>
            <person name="Janssen P.H."/>
            <person name="Smidt H."/>
        </authorList>
    </citation>
    <scope>NUCLEOTIDE SEQUENCE [LARGE SCALE GENOMIC DNA]</scope>
    <source>
        <strain evidence="4 5">Ellin514</strain>
    </source>
</reference>
<dbReference type="RefSeq" id="WP_007418720.1">
    <property type="nucleotide sequence ID" value="NZ_ABOX02000078.1"/>
</dbReference>
<keyword evidence="1" id="KW-0482">Metalloprotease</keyword>
<evidence type="ECO:0000313" key="4">
    <source>
        <dbReference type="EMBL" id="EEF57237.1"/>
    </source>
</evidence>
<feature type="binding site" evidence="1">
    <location>
        <position position="127"/>
    </location>
    <ligand>
        <name>Zn(2+)</name>
        <dbReference type="ChEBI" id="CHEBI:29105"/>
        <note>catalytic</note>
    </ligand>
</feature>
<dbReference type="GO" id="GO:0008270">
    <property type="term" value="F:zinc ion binding"/>
    <property type="evidence" value="ECO:0007669"/>
    <property type="project" value="UniProtKB-UniRule"/>
</dbReference>
<dbReference type="PROSITE" id="PS51864">
    <property type="entry name" value="ASTACIN"/>
    <property type="match status" value="1"/>
</dbReference>
<keyword evidence="2" id="KW-0732">Signal</keyword>
<gene>
    <name evidence="4" type="ORF">Cflav_PD0283</name>
</gene>
<dbReference type="PANTHER" id="PTHR10127">
    <property type="entry name" value="DISCOIDIN, CUB, EGF, LAMININ , AND ZINC METALLOPROTEASE DOMAIN CONTAINING"/>
    <property type="match status" value="1"/>
</dbReference>
<feature type="binding site" evidence="1">
    <location>
        <position position="131"/>
    </location>
    <ligand>
        <name>Zn(2+)</name>
        <dbReference type="ChEBI" id="CHEBI:29105"/>
        <note>catalytic</note>
    </ligand>
</feature>
<dbReference type="Gene3D" id="3.40.390.10">
    <property type="entry name" value="Collagenase (Catalytic Domain)"/>
    <property type="match status" value="1"/>
</dbReference>